<organism evidence="2 3">
    <name type="scientific">Pseudomonas syringae pv. castaneae</name>
    <dbReference type="NCBI Taxonomy" id="264450"/>
    <lineage>
        <taxon>Bacteria</taxon>
        <taxon>Pseudomonadati</taxon>
        <taxon>Pseudomonadota</taxon>
        <taxon>Gammaproteobacteria</taxon>
        <taxon>Pseudomonadales</taxon>
        <taxon>Pseudomonadaceae</taxon>
        <taxon>Pseudomonas</taxon>
        <taxon>Pseudomonas syringae</taxon>
    </lineage>
</organism>
<dbReference type="GO" id="GO:0016757">
    <property type="term" value="F:glycosyltransferase activity"/>
    <property type="evidence" value="ECO:0007669"/>
    <property type="project" value="UniProtKB-KW"/>
</dbReference>
<comment type="caution">
    <text evidence="2">The sequence shown here is derived from an EMBL/GenBank/DDBJ whole genome shotgun (WGS) entry which is preliminary data.</text>
</comment>
<evidence type="ECO:0000313" key="3">
    <source>
        <dbReference type="Proteomes" id="UP000050381"/>
    </source>
</evidence>
<dbReference type="Pfam" id="PF00156">
    <property type="entry name" value="Pribosyltran"/>
    <property type="match status" value="1"/>
</dbReference>
<dbReference type="CDD" id="cd06223">
    <property type="entry name" value="PRTases_typeI"/>
    <property type="match status" value="1"/>
</dbReference>
<protein>
    <submittedName>
        <fullName evidence="2">Phosphoribosyltransferase</fullName>
    </submittedName>
</protein>
<sequence>MNKPVLPISYEYMDRWIASLQPALLEEAFSSIIGVLRGGAPIALMISHATGVEPAFLRYRRADRSVTWDSSVPLPPPGSKVLLCEDIAGAGHTLKDCLSFLQCRGLKIKILTVGFDDLSSIRPDYGIDGRGYFLQFPWERQAYTCAYRDRWKNTGGGRTGQMAPDHEYDVYAIDLDGILLPDIPHQRYAADLHAALYERDHLEPFKQLPPLGQVKAIITGRPEIDRVRTQAWLSRHGHGETPMIMRDTRLYNDSPEQVSSHKAQAALQLGCTHFVESDPVQAILIAQHAPLLRVIWWDVGSEQGRLIGAAAWEPF</sequence>
<gene>
    <name evidence="2" type="ORF">ALO79_02879</name>
</gene>
<dbReference type="SUPFAM" id="SSF53271">
    <property type="entry name" value="PRTase-like"/>
    <property type="match status" value="1"/>
</dbReference>
<proteinExistence type="predicted"/>
<reference evidence="2 3" key="1">
    <citation type="submission" date="2015-09" db="EMBL/GenBank/DDBJ databases">
        <title>Genome announcement of multiple Pseudomonas syringae strains.</title>
        <authorList>
            <person name="Thakur S."/>
            <person name="Wang P.W."/>
            <person name="Gong Y."/>
            <person name="Weir B.S."/>
            <person name="Guttman D.S."/>
        </authorList>
    </citation>
    <scope>NUCLEOTIDE SEQUENCE [LARGE SCALE GENOMIC DNA]</scope>
    <source>
        <strain evidence="2 3">ICMP9419</strain>
    </source>
</reference>
<keyword evidence="2" id="KW-0808">Transferase</keyword>
<dbReference type="InterPro" id="IPR000836">
    <property type="entry name" value="PRTase_dom"/>
</dbReference>
<name>A0A0N8R4E6_PSESX</name>
<dbReference type="EMBL" id="LJQD01000412">
    <property type="protein sequence ID" value="KPW92174.1"/>
    <property type="molecule type" value="Genomic_DNA"/>
</dbReference>
<dbReference type="Proteomes" id="UP000050381">
    <property type="component" value="Unassembled WGS sequence"/>
</dbReference>
<dbReference type="Gene3D" id="3.40.50.2020">
    <property type="match status" value="1"/>
</dbReference>
<dbReference type="InterPro" id="IPR029057">
    <property type="entry name" value="PRTase-like"/>
</dbReference>
<keyword evidence="2" id="KW-0328">Glycosyltransferase</keyword>
<dbReference type="RefSeq" id="WP_054070945.1">
    <property type="nucleotide sequence ID" value="NZ_LIIH01000145.1"/>
</dbReference>
<dbReference type="PATRIC" id="fig|264450.4.peg.3479"/>
<accession>A0A0N8R4E6</accession>
<evidence type="ECO:0000313" key="2">
    <source>
        <dbReference type="EMBL" id="KPW92174.1"/>
    </source>
</evidence>
<feature type="domain" description="Phosphoribosyltransferase" evidence="1">
    <location>
        <begin position="31"/>
        <end position="131"/>
    </location>
</feature>
<dbReference type="AlphaFoldDB" id="A0A0N8R4E6"/>
<evidence type="ECO:0000259" key="1">
    <source>
        <dbReference type="Pfam" id="PF00156"/>
    </source>
</evidence>